<evidence type="ECO:0008006" key="4">
    <source>
        <dbReference type="Google" id="ProtNLM"/>
    </source>
</evidence>
<dbReference type="PROSITE" id="PS51257">
    <property type="entry name" value="PROKAR_LIPOPROTEIN"/>
    <property type="match status" value="1"/>
</dbReference>
<comment type="caution">
    <text evidence="2">The sequence shown here is derived from an EMBL/GenBank/DDBJ whole genome shotgun (WGS) entry which is preliminary data.</text>
</comment>
<evidence type="ECO:0000256" key="1">
    <source>
        <dbReference type="SAM" id="SignalP"/>
    </source>
</evidence>
<evidence type="ECO:0000313" key="3">
    <source>
        <dbReference type="Proteomes" id="UP000033121"/>
    </source>
</evidence>
<proteinExistence type="predicted"/>
<sequence length="200" mass="22086">MRYLPLLAVILMILSCGTSQPAAGTESYIRPGYEKVKYKQILVIATMKDIVGRRKAENAMVDLLNRSGYHGTASYPVVDLNTIKHIDTLKAVLAPVDFDAVIVLNYLGQSGTINDKVSLNPTTPVASLSYFEFYTSPAYDFSFDSESRKSGLVQASFFTKAAYQKEWNSMVQVNADNGVDIAVEILAGMTLSRLKRDKIL</sequence>
<dbReference type="AlphaFoldDB" id="A0A0E9MUT9"/>
<gene>
    <name evidence="2" type="ORF">FPE01S_01_02700</name>
</gene>
<feature type="signal peptide" evidence="1">
    <location>
        <begin position="1"/>
        <end position="21"/>
    </location>
</feature>
<name>A0A0E9MUT9_9BACT</name>
<dbReference type="RefSeq" id="WP_046367154.1">
    <property type="nucleotide sequence ID" value="NZ_BBWV01000001.1"/>
</dbReference>
<keyword evidence="1" id="KW-0732">Signal</keyword>
<feature type="chain" id="PRO_5002429798" description="DUF4136 domain-containing protein" evidence="1">
    <location>
        <begin position="22"/>
        <end position="200"/>
    </location>
</feature>
<protein>
    <recommendedName>
        <fullName evidence="4">DUF4136 domain-containing protein</fullName>
    </recommendedName>
</protein>
<dbReference type="EMBL" id="BBWV01000001">
    <property type="protein sequence ID" value="GAO41258.1"/>
    <property type="molecule type" value="Genomic_DNA"/>
</dbReference>
<dbReference type="Proteomes" id="UP000033121">
    <property type="component" value="Unassembled WGS sequence"/>
</dbReference>
<dbReference type="STRING" id="1220578.FPE01S_01_02700"/>
<reference evidence="2 3" key="1">
    <citation type="submission" date="2015-04" db="EMBL/GenBank/DDBJ databases">
        <title>Whole genome shotgun sequence of Flavihumibacter petaseus NBRC 106054.</title>
        <authorList>
            <person name="Miyazawa S."/>
            <person name="Hosoyama A."/>
            <person name="Hashimoto M."/>
            <person name="Noguchi M."/>
            <person name="Tsuchikane K."/>
            <person name="Ohji S."/>
            <person name="Yamazoe A."/>
            <person name="Ichikawa N."/>
            <person name="Kimura A."/>
            <person name="Fujita N."/>
        </authorList>
    </citation>
    <scope>NUCLEOTIDE SEQUENCE [LARGE SCALE GENOMIC DNA]</scope>
    <source>
        <strain evidence="2 3">NBRC 106054</strain>
    </source>
</reference>
<keyword evidence="3" id="KW-1185">Reference proteome</keyword>
<dbReference type="OrthoDB" id="9832716at2"/>
<evidence type="ECO:0000313" key="2">
    <source>
        <dbReference type="EMBL" id="GAO41258.1"/>
    </source>
</evidence>
<accession>A0A0E9MUT9</accession>
<organism evidence="2 3">
    <name type="scientific">Flavihumibacter petaseus NBRC 106054</name>
    <dbReference type="NCBI Taxonomy" id="1220578"/>
    <lineage>
        <taxon>Bacteria</taxon>
        <taxon>Pseudomonadati</taxon>
        <taxon>Bacteroidota</taxon>
        <taxon>Chitinophagia</taxon>
        <taxon>Chitinophagales</taxon>
        <taxon>Chitinophagaceae</taxon>
        <taxon>Flavihumibacter</taxon>
    </lineage>
</organism>